<dbReference type="VEuPathDB" id="TriTrypDB:ECC02_000353"/>
<reference evidence="2 3" key="1">
    <citation type="journal article" date="2019" name="Genome Biol. Evol.">
        <title>Nanopore Sequencing Significantly Improves Genome Assembly of the Protozoan Parasite Trypanosoma cruzi.</title>
        <authorList>
            <person name="Diaz-Viraque F."/>
            <person name="Pita S."/>
            <person name="Greif G."/>
            <person name="de Souza R.C.M."/>
            <person name="Iraola G."/>
            <person name="Robello C."/>
        </authorList>
    </citation>
    <scope>NUCLEOTIDE SEQUENCE [LARGE SCALE GENOMIC DNA]</scope>
    <source>
        <strain evidence="2 3">Berenice</strain>
    </source>
</reference>
<sequence>MDDLIRSEADCRRHIVAAESSTVRAHLFFFSRFMGALMGEMKGNHYITLFHFLWGCFSLLRFYLFSLERKKAMVAEFADAMRNDRGTEAVKGSVVGSPCGGLMAQSEERAIAGPRRKDPCHIFFQECVPIRIQLLANFALKVARIQKGLIFALQSERCRGYEDLFTSAFAEIAPRRRSGTPEEKYGLVLSDVRLLHRGRHKVRERCYQVRVIQSLAPAFPLVHTGDVILSINGRSVATIEGARLELWEHPKKVQLLLLREARVFSVIFAL</sequence>
<keyword evidence="1" id="KW-1133">Transmembrane helix</keyword>
<dbReference type="EMBL" id="JABDHM010000001">
    <property type="protein sequence ID" value="KAF5226852.1"/>
    <property type="molecule type" value="Genomic_DNA"/>
</dbReference>
<feature type="transmembrane region" description="Helical" evidence="1">
    <location>
        <begin position="46"/>
        <end position="64"/>
    </location>
</feature>
<evidence type="ECO:0000313" key="2">
    <source>
        <dbReference type="EMBL" id="KAF5226852.1"/>
    </source>
</evidence>
<organism evidence="2 3">
    <name type="scientific">Trypanosoma cruzi</name>
    <dbReference type="NCBI Taxonomy" id="5693"/>
    <lineage>
        <taxon>Eukaryota</taxon>
        <taxon>Discoba</taxon>
        <taxon>Euglenozoa</taxon>
        <taxon>Kinetoplastea</taxon>
        <taxon>Metakinetoplastina</taxon>
        <taxon>Trypanosomatida</taxon>
        <taxon>Trypanosomatidae</taxon>
        <taxon>Trypanosoma</taxon>
        <taxon>Schizotrypanum</taxon>
    </lineage>
</organism>
<dbReference type="Proteomes" id="UP000583944">
    <property type="component" value="Unassembled WGS sequence"/>
</dbReference>
<keyword evidence="1" id="KW-0812">Transmembrane</keyword>
<dbReference type="VEuPathDB" id="TriTrypDB:BCY84_01186"/>
<gene>
    <name evidence="2" type="ORF">ECC02_000353</name>
</gene>
<comment type="caution">
    <text evidence="2">The sequence shown here is derived from an EMBL/GenBank/DDBJ whole genome shotgun (WGS) entry which is preliminary data.</text>
</comment>
<protein>
    <recommendedName>
        <fullName evidence="4">PDZ domain-containing protein</fullName>
    </recommendedName>
</protein>
<keyword evidence="1" id="KW-0472">Membrane</keyword>
<proteinExistence type="predicted"/>
<name>A0A7J6YJZ5_TRYCR</name>
<evidence type="ECO:0000256" key="1">
    <source>
        <dbReference type="SAM" id="Phobius"/>
    </source>
</evidence>
<accession>A0A7J6YJZ5</accession>
<evidence type="ECO:0000313" key="3">
    <source>
        <dbReference type="Proteomes" id="UP000583944"/>
    </source>
</evidence>
<dbReference type="AlphaFoldDB" id="A0A7J6YJZ5"/>
<evidence type="ECO:0008006" key="4">
    <source>
        <dbReference type="Google" id="ProtNLM"/>
    </source>
</evidence>
<dbReference type="InterPro" id="IPR036034">
    <property type="entry name" value="PDZ_sf"/>
</dbReference>
<dbReference type="SUPFAM" id="SSF50156">
    <property type="entry name" value="PDZ domain-like"/>
    <property type="match status" value="1"/>
</dbReference>